<dbReference type="AlphaFoldDB" id="A0A4Q7YQP5"/>
<evidence type="ECO:0000256" key="1">
    <source>
        <dbReference type="ARBA" id="ARBA00023016"/>
    </source>
</evidence>
<keyword evidence="5" id="KW-1185">Reference proteome</keyword>
<dbReference type="EMBL" id="SHKW01000001">
    <property type="protein sequence ID" value="RZU39790.1"/>
    <property type="molecule type" value="Genomic_DNA"/>
</dbReference>
<comment type="caution">
    <text evidence="4">The sequence shown here is derived from an EMBL/GenBank/DDBJ whole genome shotgun (WGS) entry which is preliminary data.</text>
</comment>
<dbReference type="PANTHER" id="PTHR48094:SF11">
    <property type="entry name" value="GLUTATHIONE-INDEPENDENT GLYOXALASE HSP31-RELATED"/>
    <property type="match status" value="1"/>
</dbReference>
<name>A0A4Q7YQP5_9BACT</name>
<dbReference type="Proteomes" id="UP000292958">
    <property type="component" value="Unassembled WGS sequence"/>
</dbReference>
<proteinExistence type="inferred from homology"/>
<keyword evidence="2" id="KW-0456">Lyase</keyword>
<dbReference type="InterPro" id="IPR029062">
    <property type="entry name" value="Class_I_gatase-like"/>
</dbReference>
<dbReference type="PANTHER" id="PTHR48094">
    <property type="entry name" value="PROTEIN/NUCLEIC ACID DEGLYCASE DJ-1-RELATED"/>
    <property type="match status" value="1"/>
</dbReference>
<dbReference type="CDD" id="cd03141">
    <property type="entry name" value="GATase1_Hsp31_like"/>
    <property type="match status" value="1"/>
</dbReference>
<keyword evidence="4" id="KW-0645">Protease</keyword>
<gene>
    <name evidence="4" type="ORF">BDD14_1184</name>
</gene>
<evidence type="ECO:0000313" key="5">
    <source>
        <dbReference type="Proteomes" id="UP000292958"/>
    </source>
</evidence>
<dbReference type="InterPro" id="IPR032633">
    <property type="entry name" value="ThiJ-like"/>
</dbReference>
<accession>A0A4Q7YQP5</accession>
<protein>
    <submittedName>
        <fullName evidence="4">Putative intracellular protease/amidase</fullName>
    </submittedName>
</protein>
<organism evidence="4 5">
    <name type="scientific">Edaphobacter modestus</name>
    <dbReference type="NCBI Taxonomy" id="388466"/>
    <lineage>
        <taxon>Bacteria</taxon>
        <taxon>Pseudomonadati</taxon>
        <taxon>Acidobacteriota</taxon>
        <taxon>Terriglobia</taxon>
        <taxon>Terriglobales</taxon>
        <taxon>Acidobacteriaceae</taxon>
        <taxon>Edaphobacter</taxon>
    </lineage>
</organism>
<evidence type="ECO:0000313" key="4">
    <source>
        <dbReference type="EMBL" id="RZU39790.1"/>
    </source>
</evidence>
<dbReference type="GO" id="GO:0008233">
    <property type="term" value="F:peptidase activity"/>
    <property type="evidence" value="ECO:0007669"/>
    <property type="project" value="UniProtKB-KW"/>
</dbReference>
<dbReference type="GO" id="GO:0019172">
    <property type="term" value="F:glyoxalase III activity"/>
    <property type="evidence" value="ECO:0007669"/>
    <property type="project" value="TreeGrafter"/>
</dbReference>
<dbReference type="GO" id="GO:0005737">
    <property type="term" value="C:cytoplasm"/>
    <property type="evidence" value="ECO:0007669"/>
    <property type="project" value="TreeGrafter"/>
</dbReference>
<keyword evidence="4" id="KW-0378">Hydrolase</keyword>
<dbReference type="SUPFAM" id="SSF52317">
    <property type="entry name" value="Class I glutamine amidotransferase-like"/>
    <property type="match status" value="1"/>
</dbReference>
<dbReference type="GO" id="GO:0006508">
    <property type="term" value="P:proteolysis"/>
    <property type="evidence" value="ECO:0007669"/>
    <property type="project" value="UniProtKB-KW"/>
</dbReference>
<evidence type="ECO:0000256" key="2">
    <source>
        <dbReference type="ARBA" id="ARBA00023239"/>
    </source>
</evidence>
<dbReference type="Gene3D" id="3.40.50.880">
    <property type="match status" value="1"/>
</dbReference>
<reference evidence="4 5" key="1">
    <citation type="submission" date="2019-02" db="EMBL/GenBank/DDBJ databases">
        <title>Genomic Encyclopedia of Archaeal and Bacterial Type Strains, Phase II (KMG-II): from individual species to whole genera.</title>
        <authorList>
            <person name="Goeker M."/>
        </authorList>
    </citation>
    <scope>NUCLEOTIDE SEQUENCE [LARGE SCALE GENOMIC DNA]</scope>
    <source>
        <strain evidence="4 5">DSM 18101</strain>
    </source>
</reference>
<keyword evidence="1" id="KW-0346">Stress response</keyword>
<dbReference type="GO" id="GO:0019243">
    <property type="term" value="P:methylglyoxal catabolic process to D-lactate via S-lactoyl-glutathione"/>
    <property type="evidence" value="ECO:0007669"/>
    <property type="project" value="TreeGrafter"/>
</dbReference>
<comment type="similarity">
    <text evidence="3">Belongs to the peptidase C56 family. HSP31-like subfamily.</text>
</comment>
<evidence type="ECO:0000256" key="3">
    <source>
        <dbReference type="ARBA" id="ARBA00038493"/>
    </source>
</evidence>
<sequence length="270" mass="29374">MNSEPTILAIASNADSITLKDGRKEHAGYYLNELVIPVQAALDAGYQMVLATPNGTKPIMDPQSATAAHFGGSEEALRKALDFINTHPAMQNPRSFRSLIEEGLDRYIGFYAPGGHPPMVDLIQDPDLGEILRHAHSTAKTTALLCHGPIAIAAAMPKAKEFRAALVAGKPEEAKRLAEGWQYAGYRMTIFSNDEEHYAEEHYMGGGKIPFYVNDALKIAGGDVSISDKGIFKPFVIEDRELITGQNPPSDHEMAKRFVKALDRATAKAA</sequence>
<dbReference type="RefSeq" id="WP_130417952.1">
    <property type="nucleotide sequence ID" value="NZ_SHKW01000001.1"/>
</dbReference>
<dbReference type="InterPro" id="IPR050325">
    <property type="entry name" value="Prot/Nucl_acid_deglycase"/>
</dbReference>
<dbReference type="Pfam" id="PF17124">
    <property type="entry name" value="ThiJ_like"/>
    <property type="match status" value="1"/>
</dbReference>
<dbReference type="OrthoDB" id="9792284at2"/>